<proteinExistence type="predicted"/>
<comment type="caution">
    <text evidence="2">The sequence shown here is derived from an EMBL/GenBank/DDBJ whole genome shotgun (WGS) entry which is preliminary data.</text>
</comment>
<dbReference type="AlphaFoldDB" id="A0A4Z2EC84"/>
<gene>
    <name evidence="2" type="ORF">EYF80_063529</name>
</gene>
<accession>A0A4Z2EC84</accession>
<feature type="compositionally biased region" description="Gly residues" evidence="1">
    <location>
        <begin position="15"/>
        <end position="31"/>
    </location>
</feature>
<evidence type="ECO:0000313" key="2">
    <source>
        <dbReference type="EMBL" id="TNN26335.1"/>
    </source>
</evidence>
<keyword evidence="3" id="KW-1185">Reference proteome</keyword>
<sequence length="196" mass="20315">MEAGSGRRGAQGQWASGGGLRASGLQEGGSGPVASGPMGSLLTASGLQKGGGLMASGQWAVGSGQSAQGSQGLQDEVVGCGWVAVRDSGGSRRAMGLVWPSRRSQTRVPGLALSRPYHCTSASSEHEGLRKQPSLKDLQEHTTTLFPLCYAAVPLDQNTVGSDHWGRDPDSTSMHQSWAEGGADRRPPEESCLLCL</sequence>
<feature type="region of interest" description="Disordered" evidence="1">
    <location>
        <begin position="1"/>
        <end position="37"/>
    </location>
</feature>
<protein>
    <submittedName>
        <fullName evidence="2">Uncharacterized protein</fullName>
    </submittedName>
</protein>
<feature type="region of interest" description="Disordered" evidence="1">
    <location>
        <begin position="161"/>
        <end position="190"/>
    </location>
</feature>
<organism evidence="2 3">
    <name type="scientific">Liparis tanakae</name>
    <name type="common">Tanaka's snailfish</name>
    <dbReference type="NCBI Taxonomy" id="230148"/>
    <lineage>
        <taxon>Eukaryota</taxon>
        <taxon>Metazoa</taxon>
        <taxon>Chordata</taxon>
        <taxon>Craniata</taxon>
        <taxon>Vertebrata</taxon>
        <taxon>Euteleostomi</taxon>
        <taxon>Actinopterygii</taxon>
        <taxon>Neopterygii</taxon>
        <taxon>Teleostei</taxon>
        <taxon>Neoteleostei</taxon>
        <taxon>Acanthomorphata</taxon>
        <taxon>Eupercaria</taxon>
        <taxon>Perciformes</taxon>
        <taxon>Cottioidei</taxon>
        <taxon>Cottales</taxon>
        <taxon>Liparidae</taxon>
        <taxon>Liparis</taxon>
    </lineage>
</organism>
<reference evidence="2 3" key="1">
    <citation type="submission" date="2019-03" db="EMBL/GenBank/DDBJ databases">
        <title>First draft genome of Liparis tanakae, snailfish: a comprehensive survey of snailfish specific genes.</title>
        <authorList>
            <person name="Kim W."/>
            <person name="Song I."/>
            <person name="Jeong J.-H."/>
            <person name="Kim D."/>
            <person name="Kim S."/>
            <person name="Ryu S."/>
            <person name="Song J.Y."/>
            <person name="Lee S.K."/>
        </authorList>
    </citation>
    <scope>NUCLEOTIDE SEQUENCE [LARGE SCALE GENOMIC DNA]</scope>
    <source>
        <tissue evidence="2">Muscle</tissue>
    </source>
</reference>
<evidence type="ECO:0000313" key="3">
    <source>
        <dbReference type="Proteomes" id="UP000314294"/>
    </source>
</evidence>
<name>A0A4Z2EC84_9TELE</name>
<dbReference type="Proteomes" id="UP000314294">
    <property type="component" value="Unassembled WGS sequence"/>
</dbReference>
<dbReference type="EMBL" id="SRLO01010449">
    <property type="protein sequence ID" value="TNN26335.1"/>
    <property type="molecule type" value="Genomic_DNA"/>
</dbReference>
<evidence type="ECO:0000256" key="1">
    <source>
        <dbReference type="SAM" id="MobiDB-lite"/>
    </source>
</evidence>